<reference evidence="1 2" key="1">
    <citation type="submission" date="2023-01" db="EMBL/GenBank/DDBJ databases">
        <title>Analysis of 21 Apiospora genomes using comparative genomics revels a genus with tremendous synthesis potential of carbohydrate active enzymes and secondary metabolites.</title>
        <authorList>
            <person name="Sorensen T."/>
        </authorList>
    </citation>
    <scope>NUCLEOTIDE SEQUENCE [LARGE SCALE GENOMIC DNA]</scope>
    <source>
        <strain evidence="1 2">CBS 114990</strain>
    </source>
</reference>
<comment type="caution">
    <text evidence="1">The sequence shown here is derived from an EMBL/GenBank/DDBJ whole genome shotgun (WGS) entry which is preliminary data.</text>
</comment>
<evidence type="ECO:0000313" key="1">
    <source>
        <dbReference type="EMBL" id="KAK8066726.1"/>
    </source>
</evidence>
<dbReference type="Proteomes" id="UP001433268">
    <property type="component" value="Unassembled WGS sequence"/>
</dbReference>
<evidence type="ECO:0000313" key="2">
    <source>
        <dbReference type="Proteomes" id="UP001433268"/>
    </source>
</evidence>
<dbReference type="GeneID" id="92050847"/>
<proteinExistence type="predicted"/>
<protein>
    <submittedName>
        <fullName evidence="1">Uncharacterized protein</fullName>
    </submittedName>
</protein>
<dbReference type="EMBL" id="JAQQWN010000009">
    <property type="protein sequence ID" value="KAK8066726.1"/>
    <property type="molecule type" value="Genomic_DNA"/>
</dbReference>
<organism evidence="1 2">
    <name type="scientific">Apiospora hydei</name>
    <dbReference type="NCBI Taxonomy" id="1337664"/>
    <lineage>
        <taxon>Eukaryota</taxon>
        <taxon>Fungi</taxon>
        <taxon>Dikarya</taxon>
        <taxon>Ascomycota</taxon>
        <taxon>Pezizomycotina</taxon>
        <taxon>Sordariomycetes</taxon>
        <taxon>Xylariomycetidae</taxon>
        <taxon>Amphisphaeriales</taxon>
        <taxon>Apiosporaceae</taxon>
        <taxon>Apiospora</taxon>
    </lineage>
</organism>
<dbReference type="RefSeq" id="XP_066663479.1">
    <property type="nucleotide sequence ID" value="XM_066817787.1"/>
</dbReference>
<keyword evidence="2" id="KW-1185">Reference proteome</keyword>
<accession>A0ABR1V8U5</accession>
<gene>
    <name evidence="1" type="ORF">PG997_013473</name>
</gene>
<sequence length="189" mass="21697">MTSRQLRQAHLYSAFAFQAEAEFVDLIPVKERPCWDFECPFQHHNESPADGEDDGAEFYKSAAKHLFYAKELDRSYDILQDLDEDDKALCHKIISPPPEALEVLERKIPLIGTWKVDPEVWRRWVENGSPWMKKLLQQRHIVNSGTEPISQGALAAQYRAEGVTWQHPGDPGALFPCLTMTTDNPDYQD</sequence>
<name>A0ABR1V8U5_9PEZI</name>